<sequence>MSNINFLSKTNQVVSELFELAYRVPIGEFKQHCFELIARHLGIDSGVWITRTEQQVRFYEEDSFTFNLPDGFMEDYHHLSTVSQQVQQVFGVMLGNLDKTCDILDIVPKQEWLGSDMYKLYCQKYDLHHSLMTISVNPQSQVMNIITFARHDAEHSFSEHDKLCKEFLVPNMIEALRINILSAFIPLPNAMLAHRAVLDGYGNIIEAEEPFIAVLEQANLIINNKVQIDVSHGDESFSVSSLQFRVTNYSGLRFVEVQTTPLEELLGQRKLEIGHWLAKGKSNKEIGNHLGISEATVKNHLKQIFRILDVSSRQQAISYFHQQLKS</sequence>
<dbReference type="GO" id="GO:0003677">
    <property type="term" value="F:DNA binding"/>
    <property type="evidence" value="ECO:0007669"/>
    <property type="project" value="UniProtKB-KW"/>
</dbReference>
<dbReference type="PROSITE" id="PS50043">
    <property type="entry name" value="HTH_LUXR_2"/>
    <property type="match status" value="1"/>
</dbReference>
<dbReference type="Proteomes" id="UP000184520">
    <property type="component" value="Unassembled WGS sequence"/>
</dbReference>
<organism evidence="5 6">
    <name type="scientific">Marisediminitalea aggregata</name>
    <dbReference type="NCBI Taxonomy" id="634436"/>
    <lineage>
        <taxon>Bacteria</taxon>
        <taxon>Pseudomonadati</taxon>
        <taxon>Pseudomonadota</taxon>
        <taxon>Gammaproteobacteria</taxon>
        <taxon>Alteromonadales</taxon>
        <taxon>Alteromonadaceae</taxon>
        <taxon>Marisediminitalea</taxon>
    </lineage>
</organism>
<evidence type="ECO:0000313" key="5">
    <source>
        <dbReference type="EMBL" id="SHH44394.1"/>
    </source>
</evidence>
<dbReference type="PANTHER" id="PTHR44688">
    <property type="entry name" value="DNA-BINDING TRANSCRIPTIONAL ACTIVATOR DEVR_DOSR"/>
    <property type="match status" value="1"/>
</dbReference>
<evidence type="ECO:0000256" key="2">
    <source>
        <dbReference type="ARBA" id="ARBA00023125"/>
    </source>
</evidence>
<evidence type="ECO:0000256" key="3">
    <source>
        <dbReference type="ARBA" id="ARBA00023163"/>
    </source>
</evidence>
<name>A0A1M5T0Q8_9ALTE</name>
<evidence type="ECO:0000313" key="6">
    <source>
        <dbReference type="Proteomes" id="UP000184520"/>
    </source>
</evidence>
<keyword evidence="2" id="KW-0238">DNA-binding</keyword>
<proteinExistence type="predicted"/>
<keyword evidence="1" id="KW-0805">Transcription regulation</keyword>
<dbReference type="AlphaFoldDB" id="A0A1M5T0Q8"/>
<keyword evidence="6" id="KW-1185">Reference proteome</keyword>
<dbReference type="STRING" id="634436.SAMN05216361_0140"/>
<dbReference type="SUPFAM" id="SSF46894">
    <property type="entry name" value="C-terminal effector domain of the bipartite response regulators"/>
    <property type="match status" value="1"/>
</dbReference>
<evidence type="ECO:0000259" key="4">
    <source>
        <dbReference type="PROSITE" id="PS50043"/>
    </source>
</evidence>
<dbReference type="RefSeq" id="WP_073325473.1">
    <property type="nucleotide sequence ID" value="NZ_FQWD01000016.1"/>
</dbReference>
<dbReference type="Gene3D" id="1.10.10.10">
    <property type="entry name" value="Winged helix-like DNA-binding domain superfamily/Winged helix DNA-binding domain"/>
    <property type="match status" value="1"/>
</dbReference>
<dbReference type="PANTHER" id="PTHR44688:SF16">
    <property type="entry name" value="DNA-BINDING TRANSCRIPTIONAL ACTIVATOR DEVR_DOSR"/>
    <property type="match status" value="1"/>
</dbReference>
<accession>A0A1M5T0Q8</accession>
<dbReference type="InterPro" id="IPR000792">
    <property type="entry name" value="Tscrpt_reg_LuxR_C"/>
</dbReference>
<dbReference type="SMART" id="SM00421">
    <property type="entry name" value="HTH_LUXR"/>
    <property type="match status" value="1"/>
</dbReference>
<keyword evidence="3" id="KW-0804">Transcription</keyword>
<reference evidence="6" key="1">
    <citation type="submission" date="2016-11" db="EMBL/GenBank/DDBJ databases">
        <authorList>
            <person name="Varghese N."/>
            <person name="Submissions S."/>
        </authorList>
    </citation>
    <scope>NUCLEOTIDE SEQUENCE [LARGE SCALE GENOMIC DNA]</scope>
    <source>
        <strain evidence="6">CGMCC 1.8995</strain>
    </source>
</reference>
<evidence type="ECO:0000256" key="1">
    <source>
        <dbReference type="ARBA" id="ARBA00023015"/>
    </source>
</evidence>
<protein>
    <submittedName>
        <fullName evidence="5">Regulatory protein, luxR family</fullName>
    </submittedName>
</protein>
<dbReference type="Pfam" id="PF00196">
    <property type="entry name" value="GerE"/>
    <property type="match status" value="1"/>
</dbReference>
<dbReference type="GO" id="GO:0006355">
    <property type="term" value="P:regulation of DNA-templated transcription"/>
    <property type="evidence" value="ECO:0007669"/>
    <property type="project" value="InterPro"/>
</dbReference>
<dbReference type="InterPro" id="IPR016032">
    <property type="entry name" value="Sig_transdc_resp-reg_C-effctor"/>
</dbReference>
<dbReference type="EMBL" id="FQWD01000016">
    <property type="protein sequence ID" value="SHH44394.1"/>
    <property type="molecule type" value="Genomic_DNA"/>
</dbReference>
<dbReference type="InterPro" id="IPR036388">
    <property type="entry name" value="WH-like_DNA-bd_sf"/>
</dbReference>
<gene>
    <name evidence="5" type="ORF">SAMN05216361_0140</name>
</gene>
<dbReference type="PRINTS" id="PR00038">
    <property type="entry name" value="HTHLUXR"/>
</dbReference>
<dbReference type="CDD" id="cd06170">
    <property type="entry name" value="LuxR_C_like"/>
    <property type="match status" value="1"/>
</dbReference>
<feature type="domain" description="HTH luxR-type" evidence="4">
    <location>
        <begin position="259"/>
        <end position="324"/>
    </location>
</feature>